<dbReference type="InterPro" id="IPR019734">
    <property type="entry name" value="TPR_rpt"/>
</dbReference>
<protein>
    <recommendedName>
        <fullName evidence="7">Protein kinase domain-containing protein</fullName>
    </recommendedName>
</protein>
<dbReference type="InterPro" id="IPR011009">
    <property type="entry name" value="Kinase-like_dom_sf"/>
</dbReference>
<dbReference type="Gene3D" id="1.25.40.10">
    <property type="entry name" value="Tetratricopeptide repeat domain"/>
    <property type="match status" value="2"/>
</dbReference>
<dbReference type="PROSITE" id="PS00108">
    <property type="entry name" value="PROTEIN_KINASE_ST"/>
    <property type="match status" value="1"/>
</dbReference>
<dbReference type="Pfam" id="PF13424">
    <property type="entry name" value="TPR_12"/>
    <property type="match status" value="1"/>
</dbReference>
<accession>A0A2P1PW49</accession>
<keyword evidence="4 5" id="KW-0067">ATP-binding</keyword>
<dbReference type="AlphaFoldDB" id="A0A2P1PW49"/>
<keyword evidence="3" id="KW-0418">Kinase</keyword>
<feature type="domain" description="Protein kinase" evidence="7">
    <location>
        <begin position="86"/>
        <end position="376"/>
    </location>
</feature>
<evidence type="ECO:0000259" key="7">
    <source>
        <dbReference type="PROSITE" id="PS50011"/>
    </source>
</evidence>
<dbReference type="PROSITE" id="PS50011">
    <property type="entry name" value="PROTEIN_KINASE_DOM"/>
    <property type="match status" value="1"/>
</dbReference>
<dbReference type="InterPro" id="IPR008271">
    <property type="entry name" value="Ser/Thr_kinase_AS"/>
</dbReference>
<dbReference type="Pfam" id="PF13374">
    <property type="entry name" value="TPR_10"/>
    <property type="match status" value="1"/>
</dbReference>
<keyword evidence="2 5" id="KW-0547">Nucleotide-binding</keyword>
<sequence length="915" mass="100852">MPKPDWARIRTLFEQAVILDAEARPAFLAHACVDEPALRAEVDALLAADARANQEATELGGAAPDLMLALHRDHQNALAGQRLGPWRLLREIGRGGMGAVYLAQRDDGEYVQQAAIKLVRPGWDLGELLQRFRAERQILATLNHPNIARLLDGGVSADGKPYLVLEYVEGSEIGQYCDTEQLTIECRLQLFLTVCAAVSHAHHRLVVHRDLKPSNIMIDATGQVKLLDFGIAKLIESKTSITGTQTRVFTPEFAAPEQLRGEVVTTSVDVYALGLLLFHLLTGRKPYGITATTPAAYEHAILNLEPQRPSQAVLDRDPDAPTQIIDCAAARQLQPQQLSTALSGDLDAIILKALRKEPEQRYASASALADDVERYLQHEPVLARRGNLRYRMTRFLQRHALASALGMIAVLSLLVGAGVALWQAEQAAAEARKSRAALDFMTGLFTLADPVATQGERVTARELLDTGSHRIREQLLDQPDARAELLLAMGDAYRGLGLFDQALPVLAESAALTRDNDRARLSHAIVLHQLGQFDESLAELGALRATVQGGLRPDQDLMDQVDLRRAVTNVSMNRLDEAGAIFDQLLQGQRTRYGERDRRTEESVIRYASWLVLRDRADEAYVLTKAIVDHQRGQSPRDNEFFARALGAHAVVVSHTGPMTEAEALRREEYDLTLAVFGDQHSYTVSSRNNLATVLFSEQRYAEALALFQSVLISRQQQLGPEHPLIALINTNIATTLVSMDRSAEARPYAETALALREQLFGENHRDTAMSLRTLGNVEFDAGRLDQAEALFRRAIASLEAAMGPSTNMLSGSLNDLVRVQLAKRQPEPDCRSAQRAFDLNDDGNPNAPIRMQYQFALLGACRALNGDPAGMTVLRNAEHRLRNELGPDDYRTRKIGALLADFDDSVRAAPAHSN</sequence>
<dbReference type="PROSITE" id="PS00107">
    <property type="entry name" value="PROTEIN_KINASE_ATP"/>
    <property type="match status" value="1"/>
</dbReference>
<dbReference type="OrthoDB" id="9783151at2"/>
<dbReference type="Pfam" id="PF13432">
    <property type="entry name" value="TPR_16"/>
    <property type="match status" value="1"/>
</dbReference>
<dbReference type="GO" id="GO:0005524">
    <property type="term" value="F:ATP binding"/>
    <property type="evidence" value="ECO:0007669"/>
    <property type="project" value="UniProtKB-UniRule"/>
</dbReference>
<dbReference type="GO" id="GO:0004674">
    <property type="term" value="F:protein serine/threonine kinase activity"/>
    <property type="evidence" value="ECO:0007669"/>
    <property type="project" value="TreeGrafter"/>
</dbReference>
<dbReference type="KEGG" id="xba:C7S18_18595"/>
<dbReference type="PANTHER" id="PTHR43289:SF34">
    <property type="entry name" value="SERINE_THREONINE-PROTEIN KINASE YBDM-RELATED"/>
    <property type="match status" value="1"/>
</dbReference>
<feature type="binding site" evidence="5">
    <location>
        <position position="117"/>
    </location>
    <ligand>
        <name>ATP</name>
        <dbReference type="ChEBI" id="CHEBI:30616"/>
    </ligand>
</feature>
<keyword evidence="6" id="KW-0812">Transmembrane</keyword>
<evidence type="ECO:0000313" key="8">
    <source>
        <dbReference type="EMBL" id="AVP99056.1"/>
    </source>
</evidence>
<keyword evidence="9" id="KW-1185">Reference proteome</keyword>
<dbReference type="RefSeq" id="WP_106892975.1">
    <property type="nucleotide sequence ID" value="NZ_CP027860.1"/>
</dbReference>
<feature type="transmembrane region" description="Helical" evidence="6">
    <location>
        <begin position="400"/>
        <end position="422"/>
    </location>
</feature>
<dbReference type="Gene3D" id="3.30.200.20">
    <property type="entry name" value="Phosphorylase Kinase, domain 1"/>
    <property type="match status" value="1"/>
</dbReference>
<dbReference type="CDD" id="cd14014">
    <property type="entry name" value="STKc_PknB_like"/>
    <property type="match status" value="1"/>
</dbReference>
<name>A0A2P1PW49_9GAMM</name>
<evidence type="ECO:0000256" key="1">
    <source>
        <dbReference type="ARBA" id="ARBA00022679"/>
    </source>
</evidence>
<dbReference type="InterPro" id="IPR000719">
    <property type="entry name" value="Prot_kinase_dom"/>
</dbReference>
<evidence type="ECO:0000256" key="5">
    <source>
        <dbReference type="PROSITE-ProRule" id="PRU10141"/>
    </source>
</evidence>
<keyword evidence="6" id="KW-0472">Membrane</keyword>
<keyword evidence="1" id="KW-0808">Transferase</keyword>
<evidence type="ECO:0000313" key="9">
    <source>
        <dbReference type="Proteomes" id="UP000241074"/>
    </source>
</evidence>
<evidence type="ECO:0000256" key="3">
    <source>
        <dbReference type="ARBA" id="ARBA00022777"/>
    </source>
</evidence>
<evidence type="ECO:0000256" key="4">
    <source>
        <dbReference type="ARBA" id="ARBA00022840"/>
    </source>
</evidence>
<organism evidence="8 9">
    <name type="scientific">Ahniella affigens</name>
    <dbReference type="NCBI Taxonomy" id="2021234"/>
    <lineage>
        <taxon>Bacteria</taxon>
        <taxon>Pseudomonadati</taxon>
        <taxon>Pseudomonadota</taxon>
        <taxon>Gammaproteobacteria</taxon>
        <taxon>Lysobacterales</taxon>
        <taxon>Rhodanobacteraceae</taxon>
        <taxon>Ahniella</taxon>
    </lineage>
</organism>
<dbReference type="SUPFAM" id="SSF56112">
    <property type="entry name" value="Protein kinase-like (PK-like)"/>
    <property type="match status" value="1"/>
</dbReference>
<reference evidence="8 9" key="1">
    <citation type="submission" date="2018-03" db="EMBL/GenBank/DDBJ databases">
        <title>Ahniella affigens gen. nov., sp. nov., a gammaproteobacterium isolated from sandy soil near a stream.</title>
        <authorList>
            <person name="Ko Y."/>
            <person name="Kim J.-H."/>
        </authorList>
    </citation>
    <scope>NUCLEOTIDE SEQUENCE [LARGE SCALE GENOMIC DNA]</scope>
    <source>
        <strain evidence="8 9">D13</strain>
    </source>
</reference>
<evidence type="ECO:0000256" key="2">
    <source>
        <dbReference type="ARBA" id="ARBA00022741"/>
    </source>
</evidence>
<dbReference type="Gene3D" id="1.10.510.10">
    <property type="entry name" value="Transferase(Phosphotransferase) domain 1"/>
    <property type="match status" value="1"/>
</dbReference>
<dbReference type="SMART" id="SM00028">
    <property type="entry name" value="TPR"/>
    <property type="match status" value="4"/>
</dbReference>
<proteinExistence type="predicted"/>
<dbReference type="SMART" id="SM00220">
    <property type="entry name" value="S_TKc"/>
    <property type="match status" value="1"/>
</dbReference>
<dbReference type="Pfam" id="PF00069">
    <property type="entry name" value="Pkinase"/>
    <property type="match status" value="1"/>
</dbReference>
<keyword evidence="6" id="KW-1133">Transmembrane helix</keyword>
<dbReference type="SUPFAM" id="SSF48452">
    <property type="entry name" value="TPR-like"/>
    <property type="match status" value="2"/>
</dbReference>
<dbReference type="EMBL" id="CP027860">
    <property type="protein sequence ID" value="AVP99056.1"/>
    <property type="molecule type" value="Genomic_DNA"/>
</dbReference>
<evidence type="ECO:0000256" key="6">
    <source>
        <dbReference type="SAM" id="Phobius"/>
    </source>
</evidence>
<dbReference type="PANTHER" id="PTHR43289">
    <property type="entry name" value="MITOGEN-ACTIVATED PROTEIN KINASE KINASE KINASE 20-RELATED"/>
    <property type="match status" value="1"/>
</dbReference>
<reference evidence="8 9" key="2">
    <citation type="submission" date="2018-03" db="EMBL/GenBank/DDBJ databases">
        <authorList>
            <person name="Keele B.F."/>
        </authorList>
    </citation>
    <scope>NUCLEOTIDE SEQUENCE [LARGE SCALE GENOMIC DNA]</scope>
    <source>
        <strain evidence="8 9">D13</strain>
    </source>
</reference>
<dbReference type="InterPro" id="IPR017441">
    <property type="entry name" value="Protein_kinase_ATP_BS"/>
</dbReference>
<gene>
    <name evidence="8" type="ORF">C7S18_18595</name>
</gene>
<dbReference type="InterPro" id="IPR011990">
    <property type="entry name" value="TPR-like_helical_dom_sf"/>
</dbReference>
<dbReference type="Proteomes" id="UP000241074">
    <property type="component" value="Chromosome"/>
</dbReference>